<feature type="transmembrane region" description="Helical" evidence="6">
    <location>
        <begin position="428"/>
        <end position="448"/>
    </location>
</feature>
<dbReference type="InterPro" id="IPR020846">
    <property type="entry name" value="MFS_dom"/>
</dbReference>
<evidence type="ECO:0000313" key="9">
    <source>
        <dbReference type="Proteomes" id="UP000184255"/>
    </source>
</evidence>
<protein>
    <recommendedName>
        <fullName evidence="7">Major facilitator superfamily (MFS) profile domain-containing protein</fullName>
    </recommendedName>
</protein>
<feature type="transmembrane region" description="Helical" evidence="6">
    <location>
        <begin position="331"/>
        <end position="352"/>
    </location>
</feature>
<comment type="similarity">
    <text evidence="2">Belongs to the major facilitator superfamily. Sugar transporter (TC 2.A.1.1) family.</text>
</comment>
<dbReference type="EMBL" id="FCQH01000007">
    <property type="protein sequence ID" value="CVK96127.1"/>
    <property type="molecule type" value="Genomic_DNA"/>
</dbReference>
<evidence type="ECO:0000259" key="7">
    <source>
        <dbReference type="PROSITE" id="PS50850"/>
    </source>
</evidence>
<feature type="transmembrane region" description="Helical" evidence="6">
    <location>
        <begin position="301"/>
        <end position="322"/>
    </location>
</feature>
<feature type="transmembrane region" description="Helical" evidence="6">
    <location>
        <begin position="263"/>
        <end position="289"/>
    </location>
</feature>
<dbReference type="Pfam" id="PF00083">
    <property type="entry name" value="Sugar_tr"/>
    <property type="match status" value="1"/>
</dbReference>
<feature type="domain" description="Major facilitator superfamily (MFS) profile" evidence="7">
    <location>
        <begin position="11"/>
        <end position="452"/>
    </location>
</feature>
<evidence type="ECO:0000256" key="2">
    <source>
        <dbReference type="ARBA" id="ARBA00010992"/>
    </source>
</evidence>
<dbReference type="Proteomes" id="UP000184255">
    <property type="component" value="Unassembled WGS sequence"/>
</dbReference>
<keyword evidence="5 6" id="KW-0472">Membrane</keyword>
<keyword evidence="4 6" id="KW-1133">Transmembrane helix</keyword>
<feature type="transmembrane region" description="Helical" evidence="6">
    <location>
        <begin position="358"/>
        <end position="378"/>
    </location>
</feature>
<gene>
    <name evidence="8" type="ORF">FMAN_14008</name>
</gene>
<feature type="transmembrane region" description="Helical" evidence="6">
    <location>
        <begin position="174"/>
        <end position="194"/>
    </location>
</feature>
<dbReference type="PANTHER" id="PTHR48022:SF2">
    <property type="entry name" value="PLASTIDIC GLUCOSE TRANSPORTER 4"/>
    <property type="match status" value="1"/>
</dbReference>
<dbReference type="GeneID" id="65093257"/>
<dbReference type="PROSITE" id="PS50850">
    <property type="entry name" value="MFS"/>
    <property type="match status" value="1"/>
</dbReference>
<dbReference type="PANTHER" id="PTHR48022">
    <property type="entry name" value="PLASTIDIC GLUCOSE TRANSPORTER 4"/>
    <property type="match status" value="1"/>
</dbReference>
<feature type="transmembrane region" description="Helical" evidence="6">
    <location>
        <begin position="79"/>
        <end position="97"/>
    </location>
</feature>
<evidence type="ECO:0000256" key="1">
    <source>
        <dbReference type="ARBA" id="ARBA00004141"/>
    </source>
</evidence>
<dbReference type="InterPro" id="IPR036259">
    <property type="entry name" value="MFS_trans_sf"/>
</dbReference>
<keyword evidence="9" id="KW-1185">Reference proteome</keyword>
<evidence type="ECO:0000256" key="4">
    <source>
        <dbReference type="ARBA" id="ARBA00022989"/>
    </source>
</evidence>
<comment type="subcellular location">
    <subcellularLocation>
        <location evidence="1">Membrane</location>
        <topology evidence="1">Multi-pass membrane protein</topology>
    </subcellularLocation>
</comment>
<feature type="transmembrane region" description="Helical" evidence="6">
    <location>
        <begin position="109"/>
        <end position="127"/>
    </location>
</feature>
<dbReference type="InterPro" id="IPR005829">
    <property type="entry name" value="Sugar_transporter_CS"/>
</dbReference>
<dbReference type="InterPro" id="IPR050360">
    <property type="entry name" value="MFS_Sugar_Transporters"/>
</dbReference>
<dbReference type="Gene3D" id="1.20.1250.20">
    <property type="entry name" value="MFS general substrate transporter like domains"/>
    <property type="match status" value="1"/>
</dbReference>
<feature type="transmembrane region" description="Helical" evidence="6">
    <location>
        <begin position="139"/>
        <end position="162"/>
    </location>
</feature>
<reference evidence="9" key="1">
    <citation type="journal article" date="2016" name="Genome Biol. Evol.">
        <title>Comparative 'omics' of the Fusarium fujikuroi species complex highlights differences in genetic potential and metabolite synthesis.</title>
        <authorList>
            <person name="Niehaus E.-M."/>
            <person name="Muensterkoetter M."/>
            <person name="Proctor R.H."/>
            <person name="Brown D.W."/>
            <person name="Sharon A."/>
            <person name="Idan Y."/>
            <person name="Oren-Young L."/>
            <person name="Sieber C.M."/>
            <person name="Novak O."/>
            <person name="Pencik A."/>
            <person name="Tarkowska D."/>
            <person name="Hromadova K."/>
            <person name="Freeman S."/>
            <person name="Maymon M."/>
            <person name="Elazar M."/>
            <person name="Youssef S.A."/>
            <person name="El-Shabrawy E.S.M."/>
            <person name="Shalaby A.B.A."/>
            <person name="Houterman P."/>
            <person name="Brock N.L."/>
            <person name="Burkhardt I."/>
            <person name="Tsavkelova E.A."/>
            <person name="Dickschat J.S."/>
            <person name="Galuszka P."/>
            <person name="Gueldener U."/>
            <person name="Tudzynski B."/>
        </authorList>
    </citation>
    <scope>NUCLEOTIDE SEQUENCE [LARGE SCALE GENOMIC DNA]</scope>
    <source>
        <strain evidence="9">MRC7560</strain>
    </source>
</reference>
<evidence type="ECO:0000256" key="5">
    <source>
        <dbReference type="ARBA" id="ARBA00023136"/>
    </source>
</evidence>
<comment type="caution">
    <text evidence="8">The sequence shown here is derived from an EMBL/GenBank/DDBJ whole genome shotgun (WGS) entry which is preliminary data.</text>
</comment>
<dbReference type="RefSeq" id="XP_041683902.1">
    <property type="nucleotide sequence ID" value="XM_041833550.1"/>
</dbReference>
<dbReference type="GO" id="GO:0016020">
    <property type="term" value="C:membrane"/>
    <property type="evidence" value="ECO:0007669"/>
    <property type="project" value="UniProtKB-SubCell"/>
</dbReference>
<dbReference type="InterPro" id="IPR005828">
    <property type="entry name" value="MFS_sugar_transport-like"/>
</dbReference>
<feature type="transmembrane region" description="Helical" evidence="6">
    <location>
        <begin position="398"/>
        <end position="416"/>
    </location>
</feature>
<name>A0A1L7TLI3_FUSMA</name>
<sequence length="501" mass="56052">MDPQRKRAWQLFPILCMAWLFYALDGSVISVMITNPDFKRKFALDDSRLGLYVLLPSIGALVSTVGFGAVIPKYTGRKWGFQIATCFVVFGVILQTFPDRWEALCTGRFLMGFGGDLNGMVLGWYVTEASPKNIRGRSLILVQQFSSSFFAIIGYWAAYGIAFLDQEKSYSWKVANSLQFAPALVFFLLVFKLVESPRWLAAKYPNDDMPMLRSLAWLRAKSIDHPDVIAEGREVRDYEIWSRQHEATNPLNIFMEKRLTKRWLYSMVPLLQQQFCGVGLLGLYAAIIYQQLGLNTQRNALLLNACLQILYAIAALGSSYFVERLGRRKCILTASIIQSCGLACICGLAVGTKERANTVANAFIVVFIVLNTCVYWLLGTGPTVVYVNEIFPNHVREIGVGAANAIPIGIAVALGQQWPSATTKLGPYSYFILFGTCTFGTILCWFFVKEPKGLSIERIDVLFGETDKVEEVEAKFSEARAAKDEHCAPAAELLEYPEQKP</sequence>
<dbReference type="GO" id="GO:0005351">
    <property type="term" value="F:carbohydrate:proton symporter activity"/>
    <property type="evidence" value="ECO:0007669"/>
    <property type="project" value="TreeGrafter"/>
</dbReference>
<feature type="transmembrane region" description="Helical" evidence="6">
    <location>
        <begin position="12"/>
        <end position="33"/>
    </location>
</feature>
<feature type="transmembrane region" description="Helical" evidence="6">
    <location>
        <begin position="53"/>
        <end position="72"/>
    </location>
</feature>
<keyword evidence="3 6" id="KW-0812">Transmembrane</keyword>
<evidence type="ECO:0000256" key="3">
    <source>
        <dbReference type="ARBA" id="ARBA00022692"/>
    </source>
</evidence>
<evidence type="ECO:0000256" key="6">
    <source>
        <dbReference type="SAM" id="Phobius"/>
    </source>
</evidence>
<evidence type="ECO:0000313" key="8">
    <source>
        <dbReference type="EMBL" id="CVK96127.1"/>
    </source>
</evidence>
<organism evidence="8 9">
    <name type="scientific">Fusarium mangiferae</name>
    <name type="common">Mango malformation disease fungus</name>
    <dbReference type="NCBI Taxonomy" id="192010"/>
    <lineage>
        <taxon>Eukaryota</taxon>
        <taxon>Fungi</taxon>
        <taxon>Dikarya</taxon>
        <taxon>Ascomycota</taxon>
        <taxon>Pezizomycotina</taxon>
        <taxon>Sordariomycetes</taxon>
        <taxon>Hypocreomycetidae</taxon>
        <taxon>Hypocreales</taxon>
        <taxon>Nectriaceae</taxon>
        <taxon>Fusarium</taxon>
        <taxon>Fusarium fujikuroi species complex</taxon>
    </lineage>
</organism>
<dbReference type="SUPFAM" id="SSF103473">
    <property type="entry name" value="MFS general substrate transporter"/>
    <property type="match status" value="1"/>
</dbReference>
<accession>A0A1L7TLI3</accession>
<dbReference type="VEuPathDB" id="FungiDB:FMAN_14008"/>
<dbReference type="PROSITE" id="PS00216">
    <property type="entry name" value="SUGAR_TRANSPORT_1"/>
    <property type="match status" value="1"/>
</dbReference>
<dbReference type="AlphaFoldDB" id="A0A1L7TLI3"/>
<proteinExistence type="inferred from homology"/>